<evidence type="ECO:0000313" key="1">
    <source>
        <dbReference type="EMBL" id="JAH84577.1"/>
    </source>
</evidence>
<dbReference type="AlphaFoldDB" id="A0A0E9W2J1"/>
<reference evidence="1" key="2">
    <citation type="journal article" date="2015" name="Fish Shellfish Immunol.">
        <title>Early steps in the European eel (Anguilla anguilla)-Vibrio vulnificus interaction in the gills: Role of the RtxA13 toxin.</title>
        <authorList>
            <person name="Callol A."/>
            <person name="Pajuelo D."/>
            <person name="Ebbesson L."/>
            <person name="Teles M."/>
            <person name="MacKenzie S."/>
            <person name="Amaro C."/>
        </authorList>
    </citation>
    <scope>NUCLEOTIDE SEQUENCE</scope>
</reference>
<dbReference type="EMBL" id="GBXM01024000">
    <property type="protein sequence ID" value="JAH84577.1"/>
    <property type="molecule type" value="Transcribed_RNA"/>
</dbReference>
<reference evidence="1" key="1">
    <citation type="submission" date="2014-11" db="EMBL/GenBank/DDBJ databases">
        <authorList>
            <person name="Amaro Gonzalez C."/>
        </authorList>
    </citation>
    <scope>NUCLEOTIDE SEQUENCE</scope>
</reference>
<protein>
    <submittedName>
        <fullName evidence="1">Uncharacterized protein</fullName>
    </submittedName>
</protein>
<proteinExistence type="predicted"/>
<organism evidence="1">
    <name type="scientific">Anguilla anguilla</name>
    <name type="common">European freshwater eel</name>
    <name type="synonym">Muraena anguilla</name>
    <dbReference type="NCBI Taxonomy" id="7936"/>
    <lineage>
        <taxon>Eukaryota</taxon>
        <taxon>Metazoa</taxon>
        <taxon>Chordata</taxon>
        <taxon>Craniata</taxon>
        <taxon>Vertebrata</taxon>
        <taxon>Euteleostomi</taxon>
        <taxon>Actinopterygii</taxon>
        <taxon>Neopterygii</taxon>
        <taxon>Teleostei</taxon>
        <taxon>Anguilliformes</taxon>
        <taxon>Anguillidae</taxon>
        <taxon>Anguilla</taxon>
    </lineage>
</organism>
<name>A0A0E9W2J1_ANGAN</name>
<sequence length="27" mass="3011">MFTLGVLYQGHTVNLIHGTFLSDHVPI</sequence>
<accession>A0A0E9W2J1</accession>